<dbReference type="CDD" id="cd01483">
    <property type="entry name" value="E1_enzyme_family"/>
    <property type="match status" value="1"/>
</dbReference>
<name>A0A6N6M5Q3_9FLAO</name>
<evidence type="ECO:0000313" key="2">
    <source>
        <dbReference type="EMBL" id="KAB1065041.1"/>
    </source>
</evidence>
<dbReference type="PANTHER" id="PTHR43267">
    <property type="entry name" value="TRNA THREONYLCARBAMOYLADENOSINE DEHYDRATASE"/>
    <property type="match status" value="1"/>
</dbReference>
<dbReference type="OrthoDB" id="9804286at2"/>
<dbReference type="GO" id="GO:0061503">
    <property type="term" value="F:tRNA threonylcarbamoyladenosine dehydratase"/>
    <property type="evidence" value="ECO:0007669"/>
    <property type="project" value="TreeGrafter"/>
</dbReference>
<sequence>MDKQLSQPIFPNSLDELKSKHSPNFYSKSLYSDQLKELAVCRDVTIKGDDKKTQEFANELSNSVNAKWVYYPWLNSAYEILDEKEFVEVRTNRNQLKITPEEQQQLSESTISIAGLSVGNSVALTLAMERVGGHLILADYDELELSNLNRLRTGIPQIGLHKGVIAKRQIAELDPYIKVTLFDEGVTDKNITSFLNKDVDILVEVCDSLDLKLSLRERAKEIEIPVIMDTNDRGMIDIERFDLEPDRPIFHGFLEDLNMTNEELKNPENKLSLVQRIVGEDISERLKKSMPEIGKTISSWPQLASGVMLGGAASTNICRRILLNEHKKSGRFYVDFEQIIGS</sequence>
<dbReference type="AlphaFoldDB" id="A0A6N6M5Q3"/>
<feature type="domain" description="THIF-type NAD/FAD binding fold" evidence="1">
    <location>
        <begin position="95"/>
        <end position="228"/>
    </location>
</feature>
<dbReference type="Proteomes" id="UP000435357">
    <property type="component" value="Unassembled WGS sequence"/>
</dbReference>
<keyword evidence="3" id="KW-1185">Reference proteome</keyword>
<dbReference type="SUPFAM" id="SSF69572">
    <property type="entry name" value="Activating enzymes of the ubiquitin-like proteins"/>
    <property type="match status" value="1"/>
</dbReference>
<dbReference type="InterPro" id="IPR045886">
    <property type="entry name" value="ThiF/MoeB/HesA"/>
</dbReference>
<dbReference type="EMBL" id="WACR01000003">
    <property type="protein sequence ID" value="KAB1065041.1"/>
    <property type="molecule type" value="Genomic_DNA"/>
</dbReference>
<evidence type="ECO:0000259" key="1">
    <source>
        <dbReference type="Pfam" id="PF00899"/>
    </source>
</evidence>
<protein>
    <recommendedName>
        <fullName evidence="1">THIF-type NAD/FAD binding fold domain-containing protein</fullName>
    </recommendedName>
</protein>
<accession>A0A6N6M5Q3</accession>
<dbReference type="InterPro" id="IPR035985">
    <property type="entry name" value="Ubiquitin-activating_enz"/>
</dbReference>
<dbReference type="Gene3D" id="3.40.50.720">
    <property type="entry name" value="NAD(P)-binding Rossmann-like Domain"/>
    <property type="match status" value="1"/>
</dbReference>
<proteinExistence type="predicted"/>
<dbReference type="Pfam" id="PF00899">
    <property type="entry name" value="ThiF"/>
    <property type="match status" value="1"/>
</dbReference>
<dbReference type="InterPro" id="IPR000594">
    <property type="entry name" value="ThiF_NAD_FAD-bd"/>
</dbReference>
<dbReference type="RefSeq" id="WP_151166582.1">
    <property type="nucleotide sequence ID" value="NZ_WACR01000003.1"/>
</dbReference>
<reference evidence="2 3" key="1">
    <citation type="submission" date="2019-09" db="EMBL/GenBank/DDBJ databases">
        <title>Genomes of Cryomorphaceae.</title>
        <authorList>
            <person name="Bowman J.P."/>
        </authorList>
    </citation>
    <scope>NUCLEOTIDE SEQUENCE [LARGE SCALE GENOMIC DNA]</scope>
    <source>
        <strain evidence="2 3">KCTC 52047</strain>
    </source>
</reference>
<comment type="caution">
    <text evidence="2">The sequence shown here is derived from an EMBL/GenBank/DDBJ whole genome shotgun (WGS) entry which is preliminary data.</text>
</comment>
<gene>
    <name evidence="2" type="ORF">F3059_03575</name>
</gene>
<dbReference type="GO" id="GO:0008641">
    <property type="term" value="F:ubiquitin-like modifier activating enzyme activity"/>
    <property type="evidence" value="ECO:0007669"/>
    <property type="project" value="InterPro"/>
</dbReference>
<dbReference type="PANTHER" id="PTHR43267:SF3">
    <property type="entry name" value="THIF PROTEIN"/>
    <property type="match status" value="1"/>
</dbReference>
<evidence type="ECO:0000313" key="3">
    <source>
        <dbReference type="Proteomes" id="UP000435357"/>
    </source>
</evidence>
<dbReference type="GO" id="GO:0061504">
    <property type="term" value="P:cyclic threonylcarbamoyladenosine biosynthetic process"/>
    <property type="evidence" value="ECO:0007669"/>
    <property type="project" value="TreeGrafter"/>
</dbReference>
<organism evidence="2 3">
    <name type="scientific">Salibacter halophilus</name>
    <dbReference type="NCBI Taxonomy" id="1803916"/>
    <lineage>
        <taxon>Bacteria</taxon>
        <taxon>Pseudomonadati</taxon>
        <taxon>Bacteroidota</taxon>
        <taxon>Flavobacteriia</taxon>
        <taxon>Flavobacteriales</taxon>
        <taxon>Salibacteraceae</taxon>
        <taxon>Salibacter</taxon>
    </lineage>
</organism>